<dbReference type="EMBL" id="CAJPDT010000101">
    <property type="protein sequence ID" value="CAF9937716.1"/>
    <property type="molecule type" value="Genomic_DNA"/>
</dbReference>
<evidence type="ECO:0000256" key="1">
    <source>
        <dbReference type="ARBA" id="ARBA00004167"/>
    </source>
</evidence>
<keyword evidence="7" id="KW-0732">Signal</keyword>
<evidence type="ECO:0000256" key="7">
    <source>
        <dbReference type="SAM" id="SignalP"/>
    </source>
</evidence>
<comment type="caution">
    <text evidence="9">The sequence shown here is derived from an EMBL/GenBank/DDBJ whole genome shotgun (WGS) entry which is preliminary data.</text>
</comment>
<dbReference type="Pfam" id="PF00026">
    <property type="entry name" value="Asp"/>
    <property type="match status" value="1"/>
</dbReference>
<accession>A0A8H3GCQ6</accession>
<protein>
    <recommendedName>
        <fullName evidence="8">Peptidase A1 domain-containing protein</fullName>
    </recommendedName>
</protein>
<feature type="region of interest" description="Disordered" evidence="5">
    <location>
        <begin position="460"/>
        <end position="486"/>
    </location>
</feature>
<dbReference type="InterPro" id="IPR051694">
    <property type="entry name" value="Immunoregulatory_rcpt-like"/>
</dbReference>
<organism evidence="9 10">
    <name type="scientific">Imshaugia aleurites</name>
    <dbReference type="NCBI Taxonomy" id="172621"/>
    <lineage>
        <taxon>Eukaryota</taxon>
        <taxon>Fungi</taxon>
        <taxon>Dikarya</taxon>
        <taxon>Ascomycota</taxon>
        <taxon>Pezizomycotina</taxon>
        <taxon>Lecanoromycetes</taxon>
        <taxon>OSLEUM clade</taxon>
        <taxon>Lecanoromycetidae</taxon>
        <taxon>Lecanorales</taxon>
        <taxon>Lecanorineae</taxon>
        <taxon>Parmeliaceae</taxon>
        <taxon>Imshaugia</taxon>
    </lineage>
</organism>
<name>A0A8H3GCQ6_9LECA</name>
<dbReference type="PROSITE" id="PS51767">
    <property type="entry name" value="PEPTIDASE_A1"/>
    <property type="match status" value="1"/>
</dbReference>
<dbReference type="Gene3D" id="2.40.70.10">
    <property type="entry name" value="Acid Proteases"/>
    <property type="match status" value="2"/>
</dbReference>
<evidence type="ECO:0000256" key="4">
    <source>
        <dbReference type="ARBA" id="ARBA00023136"/>
    </source>
</evidence>
<keyword evidence="4 6" id="KW-0472">Membrane</keyword>
<evidence type="ECO:0000256" key="3">
    <source>
        <dbReference type="ARBA" id="ARBA00022989"/>
    </source>
</evidence>
<sequence>MRVLFSYTHFLLYSIYAVRVLGSGPVAVNWSSKSYGPDGPWQAVTVQVGTDSSGNPLATVDLHPGGLYGSTINTNKLCGNTSTFSQPCLAEPAGLYDPDNSSSVYQNTTTASFVIQWLWRGGIAEDEDASERNVLDTIRMNSSGGVLTAENTTIAAMDVATLTIPGATYLVEVGHLALGAPGHGTFAYQTGVVGQTFPASLAANNVIPSNSFGLHYGSASLNVPGSLTWGGYDQSRVLGDVGTFNLVNGDQYNMILSLLDVEIGVETGSSPFNASSFTGLLQLNSSSEQPTNIIPTVPYIYMAPETCAAIAQHLPVVLSSYTNLYIWNTADPQFEKIINSPSYLAFVFGTSGVGNPTIKVPFQLLNLTLDAAIVSPPQQYFPCQPFHASDGSNHYVLGKAFLQAAFLGMNWDQNKFFVAQAPGPGTAAANLQPIETTDETITSNPISDFSSSWSQNWTPIEASSSSNATGAATTAPASPPSTGSGLSSGAKAGIAVGIIVGVLGLAVALFFFFRRRKSGRVSSGQNPMHKENDKTSSAFEISAPLSAPLEKDGHGINDEIGGDGLSHEIGAGEQLHEMDALPGMVRRLG</sequence>
<evidence type="ECO:0000256" key="6">
    <source>
        <dbReference type="SAM" id="Phobius"/>
    </source>
</evidence>
<feature type="compositionally biased region" description="Low complexity" evidence="5">
    <location>
        <begin position="462"/>
        <end position="486"/>
    </location>
</feature>
<evidence type="ECO:0000259" key="8">
    <source>
        <dbReference type="PROSITE" id="PS51767"/>
    </source>
</evidence>
<keyword evidence="2 6" id="KW-0812">Transmembrane</keyword>
<feature type="transmembrane region" description="Helical" evidence="6">
    <location>
        <begin position="492"/>
        <end position="513"/>
    </location>
</feature>
<dbReference type="OrthoDB" id="4074350at2759"/>
<keyword evidence="3 6" id="KW-1133">Transmembrane helix</keyword>
<dbReference type="PANTHER" id="PTHR15549">
    <property type="entry name" value="PAIRED IMMUNOGLOBULIN-LIKE TYPE 2 RECEPTOR"/>
    <property type="match status" value="1"/>
</dbReference>
<reference evidence="9" key="1">
    <citation type="submission" date="2021-03" db="EMBL/GenBank/DDBJ databases">
        <authorList>
            <person name="Tagirdzhanova G."/>
        </authorList>
    </citation>
    <scope>NUCLEOTIDE SEQUENCE</scope>
</reference>
<dbReference type="SUPFAM" id="SSF50630">
    <property type="entry name" value="Acid proteases"/>
    <property type="match status" value="1"/>
</dbReference>
<dbReference type="InterPro" id="IPR021109">
    <property type="entry name" value="Peptidase_aspartic_dom_sf"/>
</dbReference>
<feature type="chain" id="PRO_5034331028" description="Peptidase A1 domain-containing protein" evidence="7">
    <location>
        <begin position="18"/>
        <end position="589"/>
    </location>
</feature>
<comment type="subcellular location">
    <subcellularLocation>
        <location evidence="1">Membrane</location>
        <topology evidence="1">Single-pass membrane protein</topology>
    </subcellularLocation>
</comment>
<evidence type="ECO:0000313" key="9">
    <source>
        <dbReference type="EMBL" id="CAF9937716.1"/>
    </source>
</evidence>
<evidence type="ECO:0000256" key="2">
    <source>
        <dbReference type="ARBA" id="ARBA00022692"/>
    </source>
</evidence>
<dbReference type="GO" id="GO:0071944">
    <property type="term" value="C:cell periphery"/>
    <property type="evidence" value="ECO:0007669"/>
    <property type="project" value="UniProtKB-ARBA"/>
</dbReference>
<dbReference type="Proteomes" id="UP000664534">
    <property type="component" value="Unassembled WGS sequence"/>
</dbReference>
<dbReference type="GO" id="GO:0016020">
    <property type="term" value="C:membrane"/>
    <property type="evidence" value="ECO:0007669"/>
    <property type="project" value="UniProtKB-SubCell"/>
</dbReference>
<evidence type="ECO:0000313" key="10">
    <source>
        <dbReference type="Proteomes" id="UP000664534"/>
    </source>
</evidence>
<dbReference type="AlphaFoldDB" id="A0A8H3GCQ6"/>
<feature type="domain" description="Peptidase A1" evidence="8">
    <location>
        <begin position="42"/>
        <end position="419"/>
    </location>
</feature>
<dbReference type="InterPro" id="IPR033121">
    <property type="entry name" value="PEPTIDASE_A1"/>
</dbReference>
<feature type="signal peptide" evidence="7">
    <location>
        <begin position="1"/>
        <end position="17"/>
    </location>
</feature>
<gene>
    <name evidence="9" type="ORF">IMSHALPRED_000519</name>
</gene>
<proteinExistence type="predicted"/>
<evidence type="ECO:0000256" key="5">
    <source>
        <dbReference type="SAM" id="MobiDB-lite"/>
    </source>
</evidence>
<keyword evidence="10" id="KW-1185">Reference proteome</keyword>